<evidence type="ECO:0000256" key="3">
    <source>
        <dbReference type="ARBA" id="ARBA00022692"/>
    </source>
</evidence>
<evidence type="ECO:0000256" key="8">
    <source>
        <dbReference type="SAM" id="Phobius"/>
    </source>
</evidence>
<dbReference type="GO" id="GO:0005886">
    <property type="term" value="C:plasma membrane"/>
    <property type="evidence" value="ECO:0007669"/>
    <property type="project" value="UniProtKB-SubCell"/>
</dbReference>
<evidence type="ECO:0000313" key="9">
    <source>
        <dbReference type="EMBL" id="GAP40798.1"/>
    </source>
</evidence>
<gene>
    <name evidence="9" type="ORF">ATC1_13779</name>
</gene>
<feature type="transmembrane region" description="Helical" evidence="8">
    <location>
        <begin position="203"/>
        <end position="225"/>
    </location>
</feature>
<comment type="subcellular location">
    <subcellularLocation>
        <location evidence="1">Cell membrane</location>
        <topology evidence="1">Multi-pass membrane protein</topology>
    </subcellularLocation>
</comment>
<protein>
    <submittedName>
        <fullName evidence="9">Peptidoglycan biosynthesis protein MviN/MurJ, putative lipid II flippase</fullName>
    </submittedName>
</protein>
<name>A0A0S7BSQ7_9CHLR</name>
<feature type="transmembrane region" description="Helical" evidence="8">
    <location>
        <begin position="245"/>
        <end position="265"/>
    </location>
</feature>
<feature type="transmembrane region" description="Helical" evidence="8">
    <location>
        <begin position="508"/>
        <end position="531"/>
    </location>
</feature>
<dbReference type="InterPro" id="IPR004268">
    <property type="entry name" value="MurJ"/>
</dbReference>
<proteinExistence type="predicted"/>
<feature type="transmembrane region" description="Helical" evidence="8">
    <location>
        <begin position="93"/>
        <end position="114"/>
    </location>
</feature>
<organism evidence="9">
    <name type="scientific">Flexilinea flocculi</name>
    <dbReference type="NCBI Taxonomy" id="1678840"/>
    <lineage>
        <taxon>Bacteria</taxon>
        <taxon>Bacillati</taxon>
        <taxon>Chloroflexota</taxon>
        <taxon>Anaerolineae</taxon>
        <taxon>Anaerolineales</taxon>
        <taxon>Anaerolineaceae</taxon>
        <taxon>Flexilinea</taxon>
    </lineage>
</organism>
<dbReference type="CDD" id="cd13123">
    <property type="entry name" value="MATE_MurJ_like"/>
    <property type="match status" value="1"/>
</dbReference>
<feature type="transmembrane region" description="Helical" evidence="8">
    <location>
        <begin position="294"/>
        <end position="314"/>
    </location>
</feature>
<dbReference type="PANTHER" id="PTHR47019">
    <property type="entry name" value="LIPID II FLIPPASE MURJ"/>
    <property type="match status" value="1"/>
</dbReference>
<dbReference type="AlphaFoldDB" id="A0A0S7BSQ7"/>
<keyword evidence="3 8" id="KW-0812">Transmembrane</keyword>
<keyword evidence="4" id="KW-0133">Cell shape</keyword>
<keyword evidence="7 8" id="KW-0472">Membrane</keyword>
<feature type="transmembrane region" description="Helical" evidence="8">
    <location>
        <begin position="392"/>
        <end position="410"/>
    </location>
</feature>
<keyword evidence="2" id="KW-1003">Cell membrane</keyword>
<evidence type="ECO:0000313" key="10">
    <source>
        <dbReference type="Proteomes" id="UP000053370"/>
    </source>
</evidence>
<keyword evidence="6 8" id="KW-1133">Transmembrane helix</keyword>
<feature type="transmembrane region" description="Helical" evidence="8">
    <location>
        <begin position="162"/>
        <end position="183"/>
    </location>
</feature>
<evidence type="ECO:0000256" key="5">
    <source>
        <dbReference type="ARBA" id="ARBA00022984"/>
    </source>
</evidence>
<evidence type="ECO:0000256" key="2">
    <source>
        <dbReference type="ARBA" id="ARBA00022475"/>
    </source>
</evidence>
<dbReference type="EMBL" id="DF968181">
    <property type="protein sequence ID" value="GAP40798.1"/>
    <property type="molecule type" value="Genomic_DNA"/>
</dbReference>
<dbReference type="OrthoDB" id="9804143at2"/>
<dbReference type="GO" id="GO:0008360">
    <property type="term" value="P:regulation of cell shape"/>
    <property type="evidence" value="ECO:0007669"/>
    <property type="project" value="UniProtKB-KW"/>
</dbReference>
<dbReference type="RefSeq" id="WP_062280717.1">
    <property type="nucleotide sequence ID" value="NZ_DF968181.1"/>
</dbReference>
<evidence type="ECO:0000256" key="4">
    <source>
        <dbReference type="ARBA" id="ARBA00022960"/>
    </source>
</evidence>
<dbReference type="GO" id="GO:0034204">
    <property type="term" value="P:lipid translocation"/>
    <property type="evidence" value="ECO:0007669"/>
    <property type="project" value="TreeGrafter"/>
</dbReference>
<feature type="transmembrane region" description="Helical" evidence="8">
    <location>
        <begin position="483"/>
        <end position="502"/>
    </location>
</feature>
<reference evidence="9" key="1">
    <citation type="journal article" date="2015" name="Genome Announc.">
        <title>Draft Genome Sequence of Anaerolineae Strain TC1, a Novel Isolate from a Methanogenic Wastewater Treatment System.</title>
        <authorList>
            <person name="Matsuura N."/>
            <person name="Tourlousse D.M."/>
            <person name="Sun L."/>
            <person name="Toyonaga M."/>
            <person name="Kuroda K."/>
            <person name="Ohashi A."/>
            <person name="Cruz R."/>
            <person name="Yamaguchi T."/>
            <person name="Sekiguchi Y."/>
        </authorList>
    </citation>
    <scope>NUCLEOTIDE SEQUENCE [LARGE SCALE GENOMIC DNA]</scope>
    <source>
        <strain evidence="9">TC1</strain>
    </source>
</reference>
<feature type="transmembrane region" description="Helical" evidence="8">
    <location>
        <begin position="134"/>
        <end position="155"/>
    </location>
</feature>
<evidence type="ECO:0000256" key="1">
    <source>
        <dbReference type="ARBA" id="ARBA00004651"/>
    </source>
</evidence>
<dbReference type="GO" id="GO:0009252">
    <property type="term" value="P:peptidoglycan biosynthetic process"/>
    <property type="evidence" value="ECO:0007669"/>
    <property type="project" value="UniProtKB-KW"/>
</dbReference>
<dbReference type="STRING" id="1678840.ATC1_13779"/>
<dbReference type="PANTHER" id="PTHR47019:SF1">
    <property type="entry name" value="LIPID II FLIPPASE MURJ"/>
    <property type="match status" value="1"/>
</dbReference>
<keyword evidence="5" id="KW-0573">Peptidoglycan synthesis</keyword>
<accession>A0A0S7BSQ7</accession>
<dbReference type="GO" id="GO:0015648">
    <property type="term" value="F:lipid-linked peptidoglycan transporter activity"/>
    <property type="evidence" value="ECO:0007669"/>
    <property type="project" value="TreeGrafter"/>
</dbReference>
<feature type="transmembrane region" description="Helical" evidence="8">
    <location>
        <begin position="422"/>
        <end position="442"/>
    </location>
</feature>
<feature type="transmembrane region" description="Helical" evidence="8">
    <location>
        <begin position="53"/>
        <end position="72"/>
    </location>
</feature>
<feature type="transmembrane region" description="Helical" evidence="8">
    <location>
        <begin position="326"/>
        <end position="349"/>
    </location>
</feature>
<dbReference type="Pfam" id="PF03023">
    <property type="entry name" value="MurJ"/>
    <property type="match status" value="1"/>
</dbReference>
<dbReference type="PATRIC" id="fig|1678840.3.peg.2153"/>
<feature type="transmembrane region" description="Helical" evidence="8">
    <location>
        <begin position="361"/>
        <end position="380"/>
    </location>
</feature>
<keyword evidence="10" id="KW-1185">Reference proteome</keyword>
<dbReference type="Proteomes" id="UP000053370">
    <property type="component" value="Unassembled WGS sequence"/>
</dbReference>
<evidence type="ECO:0000256" key="7">
    <source>
        <dbReference type="ARBA" id="ARBA00023136"/>
    </source>
</evidence>
<dbReference type="PRINTS" id="PR01806">
    <property type="entry name" value="VIRFACTRMVIN"/>
</dbReference>
<sequence>MKASSLTKTALLLFFCFGIDKITAIIRQLIIARQFGLSSELDVFNIANNLPDMLFILISGGAMSLVLIPVMTEVIIKDGRMAAWRLFSSVANLAFLCSLFFAVIIAILAEPIVASEIGIAPGFSAEQKRTVAELMRMNLIATMIFSISGLIMGGLQANKHFLMPALAPILYNIGQIFGALILAPSKPYWIGSFRLPCLGMGVHGLATGVILGALLHLLIQIPALIRFQFRWSPVIAFHDESVRKLLRIMGPRILSVFFVQLIFIVRDNLASRLSTGAVTALSYGYMFQQLPETLIGTVLGTAILPTLSVFISKGERANYETTIQKACQLCIGLSFGSAVILGIGLQPLIQFAFHFDTAQTSLLMWTLRGFLLGLAGHCLLETVNRAFYAQQEALLPLIGTFLNLVLYILIGSMLFRRLDAPGISLTDSIAFTLQSVFLLCLLKMPPETRLRWVQSRGRFWRWIQGERSAHSIQMAAKVIFGNTILRSGIGALFSGFVCYMLMSSHIENLNILVKSVFGMTLAIIIYIPFILPEIKILRHF</sequence>
<dbReference type="InterPro" id="IPR051050">
    <property type="entry name" value="Lipid_II_flippase_MurJ/MviN"/>
</dbReference>
<evidence type="ECO:0000256" key="6">
    <source>
        <dbReference type="ARBA" id="ARBA00022989"/>
    </source>
</evidence>